<dbReference type="GO" id="GO:0005886">
    <property type="term" value="C:plasma membrane"/>
    <property type="evidence" value="ECO:0007669"/>
    <property type="project" value="InterPro"/>
</dbReference>
<dbReference type="AlphaFoldDB" id="A0A367L5U0"/>
<dbReference type="InterPro" id="IPR009571">
    <property type="entry name" value="SUR7/Rim9-like_fungi"/>
</dbReference>
<dbReference type="EMBL" id="LKCN02000014">
    <property type="protein sequence ID" value="RCI09789.1"/>
    <property type="molecule type" value="Genomic_DNA"/>
</dbReference>
<sequence length="318" mass="34677">MATTSRFLVLLPVVLALVSFVLSSLTLFAGHKQGFMEDYAVIRINTSHIGHNLFDKRDDDNNNNNGQPALLTDLQGWINDKKGDIRGTIRGKLNEGAGRLVDKVIGKLHLAQWYSMHIMDACEGTFEPNFTSPDAKLKTTKCTTSDPTHRLNLTHLVDSQLNLGPLNLSLSDFSWPDSVQDKIDGLNDALTGLFVVYVLAMGCSGLSMLASLGAFFLPDLSILTLVNLVIGSIGAMSCLIGSVIVTATASKAVRHINDRGARFGISASRGIKFYTVGWIATGFMLTVAAYWLGQFFIVRHAKAADGLREKQQMQEEEA</sequence>
<dbReference type="PANTHER" id="PTHR28019:SF7">
    <property type="entry name" value="SUR7 PROTEIN"/>
    <property type="match status" value="1"/>
</dbReference>
<feature type="transmembrane region" description="Helical" evidence="1">
    <location>
        <begin position="6"/>
        <end position="29"/>
    </location>
</feature>
<feature type="transmembrane region" description="Helical" evidence="1">
    <location>
        <begin position="190"/>
        <end position="216"/>
    </location>
</feature>
<dbReference type="Pfam" id="PF06687">
    <property type="entry name" value="SUR7"/>
    <property type="match status" value="1"/>
</dbReference>
<comment type="caution">
    <text evidence="2">The sequence shown here is derived from an EMBL/GenBank/DDBJ whole genome shotgun (WGS) entry which is preliminary data.</text>
</comment>
<dbReference type="OrthoDB" id="4159154at2759"/>
<dbReference type="PANTHER" id="PTHR28019">
    <property type="entry name" value="CELL MEMBRANE PROTEIN YLR413W-RELATED"/>
    <property type="match status" value="1"/>
</dbReference>
<evidence type="ECO:0000313" key="3">
    <source>
        <dbReference type="Proteomes" id="UP000253664"/>
    </source>
</evidence>
<dbReference type="GO" id="GO:0031505">
    <property type="term" value="P:fungal-type cell wall organization"/>
    <property type="evidence" value="ECO:0007669"/>
    <property type="project" value="TreeGrafter"/>
</dbReference>
<keyword evidence="3" id="KW-1185">Reference proteome</keyword>
<proteinExistence type="predicted"/>
<evidence type="ECO:0008006" key="4">
    <source>
        <dbReference type="Google" id="ProtNLM"/>
    </source>
</evidence>
<keyword evidence="1" id="KW-0472">Membrane</keyword>
<evidence type="ECO:0000256" key="1">
    <source>
        <dbReference type="SAM" id="Phobius"/>
    </source>
</evidence>
<keyword evidence="1" id="KW-1133">Transmembrane helix</keyword>
<reference evidence="2 3" key="1">
    <citation type="journal article" date="2015" name="BMC Genomics">
        <title>Insights from the genome of Ophiocordyceps polyrhachis-furcata to pathogenicity and host specificity in insect fungi.</title>
        <authorList>
            <person name="Wichadakul D."/>
            <person name="Kobmoo N."/>
            <person name="Ingsriswang S."/>
            <person name="Tangphatsornruang S."/>
            <person name="Chantasingh D."/>
            <person name="Luangsa-ard J.J."/>
            <person name="Eurwilaichitr L."/>
        </authorList>
    </citation>
    <scope>NUCLEOTIDE SEQUENCE [LARGE SCALE GENOMIC DNA]</scope>
    <source>
        <strain evidence="2 3">BCC 54312</strain>
    </source>
</reference>
<organism evidence="2 3">
    <name type="scientific">Ophiocordyceps polyrhachis-furcata BCC 54312</name>
    <dbReference type="NCBI Taxonomy" id="1330021"/>
    <lineage>
        <taxon>Eukaryota</taxon>
        <taxon>Fungi</taxon>
        <taxon>Dikarya</taxon>
        <taxon>Ascomycota</taxon>
        <taxon>Pezizomycotina</taxon>
        <taxon>Sordariomycetes</taxon>
        <taxon>Hypocreomycetidae</taxon>
        <taxon>Hypocreales</taxon>
        <taxon>Ophiocordycipitaceae</taxon>
        <taxon>Ophiocordyceps</taxon>
    </lineage>
</organism>
<accession>A0A367L5U0</accession>
<feature type="transmembrane region" description="Helical" evidence="1">
    <location>
        <begin position="271"/>
        <end position="292"/>
    </location>
</feature>
<dbReference type="InterPro" id="IPR052413">
    <property type="entry name" value="SUR7_domain"/>
</dbReference>
<evidence type="ECO:0000313" key="2">
    <source>
        <dbReference type="EMBL" id="RCI09789.1"/>
    </source>
</evidence>
<protein>
    <recommendedName>
        <fullName evidence="4">SUR7 protein</fullName>
    </recommendedName>
</protein>
<feature type="transmembrane region" description="Helical" evidence="1">
    <location>
        <begin position="222"/>
        <end position="250"/>
    </location>
</feature>
<dbReference type="GO" id="GO:0051285">
    <property type="term" value="C:cell cortex of cell tip"/>
    <property type="evidence" value="ECO:0007669"/>
    <property type="project" value="TreeGrafter"/>
</dbReference>
<name>A0A367L5U0_9HYPO</name>
<keyword evidence="1" id="KW-0812">Transmembrane</keyword>
<gene>
    <name evidence="2" type="ORF">L249_4152</name>
</gene>
<dbReference type="Proteomes" id="UP000253664">
    <property type="component" value="Unassembled WGS sequence"/>
</dbReference>